<feature type="compositionally biased region" description="Polar residues" evidence="2">
    <location>
        <begin position="390"/>
        <end position="407"/>
    </location>
</feature>
<evidence type="ECO:0000313" key="4">
    <source>
        <dbReference type="EMBL" id="CAL1540711.1"/>
    </source>
</evidence>
<evidence type="ECO:0000256" key="2">
    <source>
        <dbReference type="SAM" id="MobiDB-lite"/>
    </source>
</evidence>
<feature type="domain" description="CAP-Gly" evidence="3">
    <location>
        <begin position="607"/>
        <end position="649"/>
    </location>
</feature>
<name>A0AAV2I3V0_LYMST</name>
<evidence type="ECO:0000313" key="5">
    <source>
        <dbReference type="Proteomes" id="UP001497497"/>
    </source>
</evidence>
<dbReference type="SUPFAM" id="SSF74924">
    <property type="entry name" value="Cap-Gly domain"/>
    <property type="match status" value="1"/>
</dbReference>
<feature type="compositionally biased region" description="Polar residues" evidence="2">
    <location>
        <begin position="354"/>
        <end position="366"/>
    </location>
</feature>
<dbReference type="InterPro" id="IPR036859">
    <property type="entry name" value="CAP-Gly_dom_sf"/>
</dbReference>
<feature type="compositionally biased region" description="Polar residues" evidence="2">
    <location>
        <begin position="335"/>
        <end position="344"/>
    </location>
</feature>
<organism evidence="4 5">
    <name type="scientific">Lymnaea stagnalis</name>
    <name type="common">Great pond snail</name>
    <name type="synonym">Helix stagnalis</name>
    <dbReference type="NCBI Taxonomy" id="6523"/>
    <lineage>
        <taxon>Eukaryota</taxon>
        <taxon>Metazoa</taxon>
        <taxon>Spiralia</taxon>
        <taxon>Lophotrochozoa</taxon>
        <taxon>Mollusca</taxon>
        <taxon>Gastropoda</taxon>
        <taxon>Heterobranchia</taxon>
        <taxon>Euthyneura</taxon>
        <taxon>Panpulmonata</taxon>
        <taxon>Hygrophila</taxon>
        <taxon>Lymnaeoidea</taxon>
        <taxon>Lymnaeidae</taxon>
        <taxon>Lymnaea</taxon>
    </lineage>
</organism>
<dbReference type="SMART" id="SM01052">
    <property type="entry name" value="CAP_GLY"/>
    <property type="match status" value="1"/>
</dbReference>
<dbReference type="SUPFAM" id="SSF57997">
    <property type="entry name" value="Tropomyosin"/>
    <property type="match status" value="1"/>
</dbReference>
<accession>A0AAV2I3V0</accession>
<keyword evidence="5" id="KW-1185">Reference proteome</keyword>
<evidence type="ECO:0000256" key="1">
    <source>
        <dbReference type="SAM" id="Coils"/>
    </source>
</evidence>
<dbReference type="AlphaFoldDB" id="A0AAV2I3V0"/>
<protein>
    <recommendedName>
        <fullName evidence="3">CAP-Gly domain-containing protein</fullName>
    </recommendedName>
</protein>
<evidence type="ECO:0000259" key="3">
    <source>
        <dbReference type="PROSITE" id="PS50245"/>
    </source>
</evidence>
<proteinExistence type="predicted"/>
<feature type="region of interest" description="Disordered" evidence="2">
    <location>
        <begin position="510"/>
        <end position="541"/>
    </location>
</feature>
<feature type="region of interest" description="Disordered" evidence="2">
    <location>
        <begin position="327"/>
        <end position="495"/>
    </location>
</feature>
<comment type="caution">
    <text evidence="4">The sequence shown here is derived from an EMBL/GenBank/DDBJ whole genome shotgun (WGS) entry which is preliminary data.</text>
</comment>
<dbReference type="PROSITE" id="PS50245">
    <property type="entry name" value="CAP_GLY_2"/>
    <property type="match status" value="1"/>
</dbReference>
<feature type="compositionally biased region" description="Low complexity" evidence="2">
    <location>
        <begin position="514"/>
        <end position="528"/>
    </location>
</feature>
<dbReference type="Gene3D" id="1.10.287.620">
    <property type="entry name" value="Helix Hairpins"/>
    <property type="match status" value="1"/>
</dbReference>
<reference evidence="4 5" key="1">
    <citation type="submission" date="2024-04" db="EMBL/GenBank/DDBJ databases">
        <authorList>
            <consortium name="Genoscope - CEA"/>
            <person name="William W."/>
        </authorList>
    </citation>
    <scope>NUCLEOTIDE SEQUENCE [LARGE SCALE GENOMIC DNA]</scope>
</reference>
<feature type="compositionally biased region" description="Basic and acidic residues" evidence="2">
    <location>
        <begin position="433"/>
        <end position="446"/>
    </location>
</feature>
<feature type="compositionally biased region" description="Polar residues" evidence="2">
    <location>
        <begin position="483"/>
        <end position="495"/>
    </location>
</feature>
<dbReference type="EMBL" id="CAXITT010000396">
    <property type="protein sequence ID" value="CAL1540711.1"/>
    <property type="molecule type" value="Genomic_DNA"/>
</dbReference>
<sequence>MYTSSFQRVAVQIFETKKLQEKEREIKAKLEQIEELKGKYTKEQDENKILKQKLDNLANIQSDAGRKLFRAQEVAEKLQIENNKKSDHIEKLERNISHMEDRIRNLEIRASEVERAELTLESTRRNLESCQHEIKVKERELERANEKHEETCKQLDAANVKIKEMGDKMEDLKVQIRHELSKTETIEKGLETIPRLKEEIKDKQEKVSSLEKELEEKSALLNASRKSSRDLKEKLRDLESRDEKSQELKEELEMIKNEVTTLKRLMASKDVLVQQKCHALDQAKAEVDALFQAAGSYDEQTRLKKVTQVLARLQQLHLQFVVQDERDSFRDKQAQHSGPSQARSRSLAERESDPSNTPNTHGTSSNKENRENVTHTSGSWIDASKKQQRPKTSMSSMGNGSLVQRSASFHHLNHSGNGSGVPSANRSHSPRVRKSDASHVHSDSSKQRRNVVYSSEKMEKLSSKYRPSLDYPLGLSTDEEMTTESSRGWSGGNSFRGSVARPKSAYAGLGKGGNSLSSTTGSDTDTYSQECSSPGPGESAAAWRLTKRDKKLLAGLSSAHQDAILSDIIQMGDRISIDVPQKPPRYGRKKPKPVTFTGIVKFKGQLEKSSDDNSIYVGVRLDLPIGDSDGVYKGMRYLFTPPEQAKFFKIRDLDSVLDVSVST</sequence>
<feature type="compositionally biased region" description="Polar residues" evidence="2">
    <location>
        <begin position="414"/>
        <end position="427"/>
    </location>
</feature>
<dbReference type="Proteomes" id="UP001497497">
    <property type="component" value="Unassembled WGS sequence"/>
</dbReference>
<gene>
    <name evidence="4" type="ORF">GSLYS_00014360001</name>
</gene>
<feature type="coiled-coil region" evidence="1">
    <location>
        <begin position="16"/>
        <end position="265"/>
    </location>
</feature>
<dbReference type="Pfam" id="PF01302">
    <property type="entry name" value="CAP_GLY"/>
    <property type="match status" value="1"/>
</dbReference>
<dbReference type="InterPro" id="IPR000938">
    <property type="entry name" value="CAP-Gly_domain"/>
</dbReference>
<keyword evidence="1" id="KW-0175">Coiled coil</keyword>
<dbReference type="Gene3D" id="2.30.30.190">
    <property type="entry name" value="CAP Gly-rich-like domain"/>
    <property type="match status" value="1"/>
</dbReference>